<gene>
    <name evidence="3" type="ORF">CXG81DRAFT_16941</name>
</gene>
<dbReference type="EMBL" id="ML014121">
    <property type="protein sequence ID" value="RKP03564.1"/>
    <property type="molecule type" value="Genomic_DNA"/>
</dbReference>
<name>A0A4P9XDH7_9FUNG</name>
<evidence type="ECO:0008006" key="5">
    <source>
        <dbReference type="Google" id="ProtNLM"/>
    </source>
</evidence>
<dbReference type="InterPro" id="IPR006212">
    <property type="entry name" value="Furin_repeat"/>
</dbReference>
<protein>
    <recommendedName>
        <fullName evidence="5">EGF-like domain-containing protein</fullName>
    </recommendedName>
</protein>
<dbReference type="SUPFAM" id="SSF57184">
    <property type="entry name" value="Growth factor receptor domain"/>
    <property type="match status" value="1"/>
</dbReference>
<evidence type="ECO:0000313" key="4">
    <source>
        <dbReference type="Proteomes" id="UP000274922"/>
    </source>
</evidence>
<keyword evidence="2" id="KW-1133">Transmembrane helix</keyword>
<dbReference type="SMART" id="SM00261">
    <property type="entry name" value="FU"/>
    <property type="match status" value="2"/>
</dbReference>
<feature type="transmembrane region" description="Helical" evidence="2">
    <location>
        <begin position="486"/>
        <end position="505"/>
    </location>
</feature>
<proteinExistence type="predicted"/>
<dbReference type="InterPro" id="IPR009030">
    <property type="entry name" value="Growth_fac_rcpt_cys_sf"/>
</dbReference>
<keyword evidence="4" id="KW-1185">Reference proteome</keyword>
<dbReference type="OrthoDB" id="18487at2759"/>
<sequence>MRLSPNATIGALITANRIIGLQPGYVELAEPVVLAPGESFKLIVPPSMQAELMWNNQTRPHAIWEGSSPPPNGTLINASGAVATLRRLSLAGPLPATTICSLGGYINAAGECTCYPRFNGPGCNNCADGFFGFDCQPCPVCTGIDTCEDGAHGTGVCRCWPSSERPACPKCPEDMWHAGGQCIKCPRYCESCGIRNDGVNEPICMACLGRGVGPVLAEMDNLCGVSGCPEGTYYNDGAKCKRCRPGCKRCAGSGAFACDECLPGFRHQNGYCKPLVGATHALARVEAPSVILPPFTQLTGDMATIYGIVVVILTYSTTKTITLAPSATIPSTPVPTYTTWGEIITLWLPLNSLGTWTSHPGLIVASGYPDWSLVRMISKSERAVEVETIATSAPGIDGAAARTTQTTPAPGVMPALGAAAAGAALDLRPRDGINGGLPTRTLDPAAVAATDPARSIASSAAKASRRAAALAAQMAQYRRTDVICTVVASVLGGLIALWALVTVYHGRAVARRQRRTRRVVAHATALSRARQAEAAADTLRASLAAARVARQQAAASSTTAPVPRAGAATTAPATPAATATASTASLKAREERRQLRHAVLSVIAAARPSTSDRSGRPPALQR</sequence>
<dbReference type="STRING" id="1555241.A0A4P9XDH7"/>
<evidence type="ECO:0000256" key="2">
    <source>
        <dbReference type="SAM" id="Phobius"/>
    </source>
</evidence>
<organism evidence="3 4">
    <name type="scientific">Caulochytrium protostelioides</name>
    <dbReference type="NCBI Taxonomy" id="1555241"/>
    <lineage>
        <taxon>Eukaryota</taxon>
        <taxon>Fungi</taxon>
        <taxon>Fungi incertae sedis</taxon>
        <taxon>Chytridiomycota</taxon>
        <taxon>Chytridiomycota incertae sedis</taxon>
        <taxon>Chytridiomycetes</taxon>
        <taxon>Caulochytriales</taxon>
        <taxon>Caulochytriaceae</taxon>
        <taxon>Caulochytrium</taxon>
    </lineage>
</organism>
<reference evidence="4" key="1">
    <citation type="journal article" date="2018" name="Nat. Microbiol.">
        <title>Leveraging single-cell genomics to expand the fungal tree of life.</title>
        <authorList>
            <person name="Ahrendt S.R."/>
            <person name="Quandt C.A."/>
            <person name="Ciobanu D."/>
            <person name="Clum A."/>
            <person name="Salamov A."/>
            <person name="Andreopoulos B."/>
            <person name="Cheng J.F."/>
            <person name="Woyke T."/>
            <person name="Pelin A."/>
            <person name="Henrissat B."/>
            <person name="Reynolds N.K."/>
            <person name="Benny G.L."/>
            <person name="Smith M.E."/>
            <person name="James T.Y."/>
            <person name="Grigoriev I.V."/>
        </authorList>
    </citation>
    <scope>NUCLEOTIDE SEQUENCE [LARGE SCALE GENOMIC DNA]</scope>
    <source>
        <strain evidence="4">ATCC 52028</strain>
    </source>
</reference>
<evidence type="ECO:0000256" key="1">
    <source>
        <dbReference type="SAM" id="MobiDB-lite"/>
    </source>
</evidence>
<keyword evidence="2" id="KW-0812">Transmembrane</keyword>
<dbReference type="AlphaFoldDB" id="A0A4P9XDH7"/>
<dbReference type="Proteomes" id="UP000274922">
    <property type="component" value="Unassembled WGS sequence"/>
</dbReference>
<accession>A0A4P9XDH7</accession>
<evidence type="ECO:0000313" key="3">
    <source>
        <dbReference type="EMBL" id="RKP03564.1"/>
    </source>
</evidence>
<keyword evidence="2" id="KW-0472">Membrane</keyword>
<feature type="region of interest" description="Disordered" evidence="1">
    <location>
        <begin position="554"/>
        <end position="622"/>
    </location>
</feature>
<feature type="compositionally biased region" description="Low complexity" evidence="1">
    <location>
        <begin position="554"/>
        <end position="584"/>
    </location>
</feature>